<keyword evidence="1" id="KW-0812">Transmembrane</keyword>
<feature type="chain" id="PRO_5047217088" description="Sulfur globule protein" evidence="2">
    <location>
        <begin position="31"/>
        <end position="98"/>
    </location>
</feature>
<gene>
    <name evidence="3" type="ORF">QNA08_07040</name>
</gene>
<dbReference type="Proteomes" id="UP001321492">
    <property type="component" value="Unassembled WGS sequence"/>
</dbReference>
<sequence>MTILKKTLAAAFTVAALGTGLAATTTSASASPYYKPYWHHPKWHHGWGWGAAGFAGGLALGALAASSAPTYYGECYFTRREVVDRFGNVYIRRVRVCE</sequence>
<keyword evidence="1" id="KW-1133">Transmembrane helix</keyword>
<dbReference type="EMBL" id="JASJEV010000003">
    <property type="protein sequence ID" value="MDJ1157987.1"/>
    <property type="molecule type" value="Genomic_DNA"/>
</dbReference>
<name>A0ABT7AG44_9HYPH</name>
<evidence type="ECO:0000256" key="2">
    <source>
        <dbReference type="SAM" id="SignalP"/>
    </source>
</evidence>
<evidence type="ECO:0000256" key="1">
    <source>
        <dbReference type="SAM" id="Phobius"/>
    </source>
</evidence>
<keyword evidence="4" id="KW-1185">Reference proteome</keyword>
<protein>
    <recommendedName>
        <fullName evidence="5">Sulfur globule protein</fullName>
    </recommendedName>
</protein>
<dbReference type="RefSeq" id="WP_283739974.1">
    <property type="nucleotide sequence ID" value="NZ_JASJEV010000003.1"/>
</dbReference>
<evidence type="ECO:0008006" key="5">
    <source>
        <dbReference type="Google" id="ProtNLM"/>
    </source>
</evidence>
<evidence type="ECO:0000313" key="4">
    <source>
        <dbReference type="Proteomes" id="UP001321492"/>
    </source>
</evidence>
<comment type="caution">
    <text evidence="3">The sequence shown here is derived from an EMBL/GenBank/DDBJ whole genome shotgun (WGS) entry which is preliminary data.</text>
</comment>
<feature type="signal peptide" evidence="2">
    <location>
        <begin position="1"/>
        <end position="30"/>
    </location>
</feature>
<keyword evidence="1" id="KW-0472">Membrane</keyword>
<organism evidence="3 4">
    <name type="scientific">Chelatococcus albus</name>
    <dbReference type="NCBI Taxonomy" id="3047466"/>
    <lineage>
        <taxon>Bacteria</taxon>
        <taxon>Pseudomonadati</taxon>
        <taxon>Pseudomonadota</taxon>
        <taxon>Alphaproteobacteria</taxon>
        <taxon>Hyphomicrobiales</taxon>
        <taxon>Chelatococcaceae</taxon>
        <taxon>Chelatococcus</taxon>
    </lineage>
</organism>
<reference evidence="3 4" key="1">
    <citation type="submission" date="2023-05" db="EMBL/GenBank/DDBJ databases">
        <title>Chelatococcus sp. nov., a moderately thermophilic bacterium isolated from hot spring microbial mat.</title>
        <authorList>
            <person name="Hu C.-J."/>
            <person name="Li W.-J."/>
        </authorList>
    </citation>
    <scope>NUCLEOTIDE SEQUENCE [LARGE SCALE GENOMIC DNA]</scope>
    <source>
        <strain evidence="3 4">SYSU G07232</strain>
    </source>
</reference>
<evidence type="ECO:0000313" key="3">
    <source>
        <dbReference type="EMBL" id="MDJ1157987.1"/>
    </source>
</evidence>
<accession>A0ABT7AG44</accession>
<keyword evidence="2" id="KW-0732">Signal</keyword>
<proteinExistence type="predicted"/>
<feature type="transmembrane region" description="Helical" evidence="1">
    <location>
        <begin position="46"/>
        <end position="72"/>
    </location>
</feature>